<dbReference type="EMBL" id="CAFBOF010000003">
    <property type="protein sequence ID" value="CAB4969665.1"/>
    <property type="molecule type" value="Genomic_DNA"/>
</dbReference>
<gene>
    <name evidence="18" type="ORF">UFOPK2683_01235</name>
    <name evidence="19" type="ORF">UFOPK3605_00479</name>
    <name evidence="20" type="ORF">UFOPK3897_00300</name>
    <name evidence="21" type="ORF">UFOPK4121_00751</name>
</gene>
<dbReference type="GO" id="GO:0008360">
    <property type="term" value="P:regulation of cell shape"/>
    <property type="evidence" value="ECO:0007669"/>
    <property type="project" value="UniProtKB-KW"/>
</dbReference>
<evidence type="ECO:0000256" key="13">
    <source>
        <dbReference type="ARBA" id="ARBA00022984"/>
    </source>
</evidence>
<comment type="cofactor">
    <cofactor evidence="1">
        <name>Mn(2+)</name>
        <dbReference type="ChEBI" id="CHEBI:29035"/>
    </cofactor>
</comment>
<dbReference type="PROSITE" id="PS50975">
    <property type="entry name" value="ATP_GRASP"/>
    <property type="match status" value="1"/>
</dbReference>
<dbReference type="GO" id="GO:0005829">
    <property type="term" value="C:cytosol"/>
    <property type="evidence" value="ECO:0007669"/>
    <property type="project" value="TreeGrafter"/>
</dbReference>
<dbReference type="Gene3D" id="3.30.470.20">
    <property type="entry name" value="ATP-grasp fold, B domain"/>
    <property type="match status" value="1"/>
</dbReference>
<comment type="cofactor">
    <cofactor evidence="2">
        <name>Mg(2+)</name>
        <dbReference type="ChEBI" id="CHEBI:18420"/>
    </cofactor>
</comment>
<evidence type="ECO:0000256" key="16">
    <source>
        <dbReference type="ARBA" id="ARBA00060592"/>
    </source>
</evidence>
<protein>
    <submittedName>
        <fullName evidence="18">Unannotated protein</fullName>
    </submittedName>
</protein>
<dbReference type="GO" id="GO:0008716">
    <property type="term" value="F:D-alanine-D-alanine ligase activity"/>
    <property type="evidence" value="ECO:0007669"/>
    <property type="project" value="InterPro"/>
</dbReference>
<dbReference type="NCBIfam" id="NF002528">
    <property type="entry name" value="PRK01966.1-4"/>
    <property type="match status" value="1"/>
</dbReference>
<evidence type="ECO:0000256" key="6">
    <source>
        <dbReference type="ARBA" id="ARBA00022490"/>
    </source>
</evidence>
<comment type="subcellular location">
    <subcellularLocation>
        <location evidence="3">Cytoplasm</location>
    </subcellularLocation>
</comment>
<dbReference type="InterPro" id="IPR011761">
    <property type="entry name" value="ATP-grasp"/>
</dbReference>
<comment type="pathway">
    <text evidence="4">Cell wall biogenesis; peptidoglycan biosynthesis.</text>
</comment>
<keyword evidence="7" id="KW-0436">Ligase</keyword>
<evidence type="ECO:0000256" key="15">
    <source>
        <dbReference type="ARBA" id="ARBA00023316"/>
    </source>
</evidence>
<accession>A0A6J6S647</accession>
<evidence type="ECO:0000256" key="12">
    <source>
        <dbReference type="ARBA" id="ARBA00022960"/>
    </source>
</evidence>
<evidence type="ECO:0000256" key="4">
    <source>
        <dbReference type="ARBA" id="ARBA00004752"/>
    </source>
</evidence>
<evidence type="ECO:0000256" key="11">
    <source>
        <dbReference type="ARBA" id="ARBA00022842"/>
    </source>
</evidence>
<dbReference type="Pfam" id="PF07478">
    <property type="entry name" value="Dala_Dala_lig_C"/>
    <property type="match status" value="1"/>
</dbReference>
<evidence type="ECO:0000256" key="7">
    <source>
        <dbReference type="ARBA" id="ARBA00022598"/>
    </source>
</evidence>
<keyword evidence="6" id="KW-0963">Cytoplasm</keyword>
<dbReference type="InterPro" id="IPR016185">
    <property type="entry name" value="PreATP-grasp_dom_sf"/>
</dbReference>
<dbReference type="InterPro" id="IPR011095">
    <property type="entry name" value="Dala_Dala_lig_C"/>
</dbReference>
<evidence type="ECO:0000313" key="19">
    <source>
        <dbReference type="EMBL" id="CAB4900965.1"/>
    </source>
</evidence>
<dbReference type="HAMAP" id="MF_00047">
    <property type="entry name" value="Dala_Dala_lig"/>
    <property type="match status" value="1"/>
</dbReference>
<dbReference type="InterPro" id="IPR011127">
    <property type="entry name" value="Dala_Dala_lig_N"/>
</dbReference>
<dbReference type="Pfam" id="PF01820">
    <property type="entry name" value="Dala_Dala_lig_N"/>
    <property type="match status" value="1"/>
</dbReference>
<organism evidence="18">
    <name type="scientific">freshwater metagenome</name>
    <dbReference type="NCBI Taxonomy" id="449393"/>
    <lineage>
        <taxon>unclassified sequences</taxon>
        <taxon>metagenomes</taxon>
        <taxon>ecological metagenomes</taxon>
    </lineage>
</organism>
<dbReference type="InterPro" id="IPR013815">
    <property type="entry name" value="ATP_grasp_subdomain_1"/>
</dbReference>
<evidence type="ECO:0000256" key="14">
    <source>
        <dbReference type="ARBA" id="ARBA00023211"/>
    </source>
</evidence>
<dbReference type="PANTHER" id="PTHR23132">
    <property type="entry name" value="D-ALANINE--D-ALANINE LIGASE"/>
    <property type="match status" value="1"/>
</dbReference>
<dbReference type="FunFam" id="3.30.1490.20:FF:000007">
    <property type="entry name" value="D-alanine--D-alanine ligase"/>
    <property type="match status" value="1"/>
</dbReference>
<dbReference type="SUPFAM" id="SSF56059">
    <property type="entry name" value="Glutathione synthetase ATP-binding domain-like"/>
    <property type="match status" value="1"/>
</dbReference>
<evidence type="ECO:0000256" key="1">
    <source>
        <dbReference type="ARBA" id="ARBA00001936"/>
    </source>
</evidence>
<evidence type="ECO:0000256" key="8">
    <source>
        <dbReference type="ARBA" id="ARBA00022723"/>
    </source>
</evidence>
<keyword evidence="14" id="KW-0464">Manganese</keyword>
<keyword evidence="8" id="KW-0479">Metal-binding</keyword>
<reference evidence="18" key="1">
    <citation type="submission" date="2020-05" db="EMBL/GenBank/DDBJ databases">
        <authorList>
            <person name="Chiriac C."/>
            <person name="Salcher M."/>
            <person name="Ghai R."/>
            <person name="Kavagutti S V."/>
        </authorList>
    </citation>
    <scope>NUCLEOTIDE SEQUENCE</scope>
</reference>
<comment type="pathway">
    <text evidence="16">Glycan biosynthesis.</text>
</comment>
<name>A0A6J6S647_9ZZZZ</name>
<evidence type="ECO:0000256" key="5">
    <source>
        <dbReference type="ARBA" id="ARBA00010871"/>
    </source>
</evidence>
<dbReference type="EMBL" id="CAFBMM010000013">
    <property type="protein sequence ID" value="CAB4900965.1"/>
    <property type="molecule type" value="Genomic_DNA"/>
</dbReference>
<dbReference type="PIRSF" id="PIRSF039102">
    <property type="entry name" value="Ddl/VanB"/>
    <property type="match status" value="1"/>
</dbReference>
<evidence type="ECO:0000259" key="17">
    <source>
        <dbReference type="PROSITE" id="PS50975"/>
    </source>
</evidence>
<dbReference type="GO" id="GO:0046872">
    <property type="term" value="F:metal ion binding"/>
    <property type="evidence" value="ECO:0007669"/>
    <property type="project" value="UniProtKB-KW"/>
</dbReference>
<dbReference type="GO" id="GO:0071555">
    <property type="term" value="P:cell wall organization"/>
    <property type="evidence" value="ECO:0007669"/>
    <property type="project" value="UniProtKB-KW"/>
</dbReference>
<dbReference type="PROSITE" id="PS00843">
    <property type="entry name" value="DALA_DALA_LIGASE_1"/>
    <property type="match status" value="1"/>
</dbReference>
<keyword evidence="12" id="KW-0133">Cell shape</keyword>
<dbReference type="InterPro" id="IPR005905">
    <property type="entry name" value="D_ala_D_ala"/>
</dbReference>
<evidence type="ECO:0000256" key="9">
    <source>
        <dbReference type="ARBA" id="ARBA00022741"/>
    </source>
</evidence>
<feature type="domain" description="ATP-grasp" evidence="17">
    <location>
        <begin position="145"/>
        <end position="354"/>
    </location>
</feature>
<dbReference type="EMBL" id="CAFBPQ010000018">
    <property type="protein sequence ID" value="CAB5022459.1"/>
    <property type="molecule type" value="Genomic_DNA"/>
</dbReference>
<dbReference type="EMBL" id="CAEZYK010000081">
    <property type="protein sequence ID" value="CAB4730202.1"/>
    <property type="molecule type" value="Genomic_DNA"/>
</dbReference>
<dbReference type="Gene3D" id="3.40.50.20">
    <property type="match status" value="1"/>
</dbReference>
<evidence type="ECO:0000256" key="10">
    <source>
        <dbReference type="ARBA" id="ARBA00022840"/>
    </source>
</evidence>
<dbReference type="NCBIfam" id="TIGR01205">
    <property type="entry name" value="D_ala_D_alaTIGR"/>
    <property type="match status" value="1"/>
</dbReference>
<proteinExistence type="inferred from homology"/>
<dbReference type="PANTHER" id="PTHR23132:SF25">
    <property type="entry name" value="D-ALANINE--D-ALANINE LIGASE A"/>
    <property type="match status" value="1"/>
</dbReference>
<dbReference type="AlphaFoldDB" id="A0A6J6S647"/>
<evidence type="ECO:0000256" key="2">
    <source>
        <dbReference type="ARBA" id="ARBA00001946"/>
    </source>
</evidence>
<keyword evidence="9" id="KW-0547">Nucleotide-binding</keyword>
<keyword evidence="10" id="KW-0067">ATP-binding</keyword>
<dbReference type="GO" id="GO:0009252">
    <property type="term" value="P:peptidoglycan biosynthetic process"/>
    <property type="evidence" value="ECO:0007669"/>
    <property type="project" value="UniProtKB-KW"/>
</dbReference>
<dbReference type="Gene3D" id="3.30.1490.20">
    <property type="entry name" value="ATP-grasp fold, A domain"/>
    <property type="match status" value="1"/>
</dbReference>
<dbReference type="GO" id="GO:0005524">
    <property type="term" value="F:ATP binding"/>
    <property type="evidence" value="ECO:0007669"/>
    <property type="project" value="UniProtKB-KW"/>
</dbReference>
<evidence type="ECO:0000313" key="20">
    <source>
        <dbReference type="EMBL" id="CAB4969665.1"/>
    </source>
</evidence>
<dbReference type="InterPro" id="IPR000291">
    <property type="entry name" value="D-Ala_lig_Van_CS"/>
</dbReference>
<sequence length="374" mass="40830">MRVLLLFGGRSAEHDVSRVSAVAAAISLDPTRYEVLPVAINRSGEWSLATETQKFLDGPREIVPDSFIVEGIKVTGPSVPGQNKLVFAEPTADNSNLSFDVVLPLLHGPFGEDGTIQGLLELADVPYVGSGVVGSAVAMDKVIMKRAFVAEGLPVPKWLPFRDGQDKAEILAQCESRLGYPMFVKPANLGSSVGISKVLNPKEFATAVDLAWRYDEWIVIEEGVTAREIEVAILGDNPPEASIPGEIIPGSDFYSYSDKYIDNSAELLAPAPLDNDLVIEVQNLAKQAFLACRCESMARVDFFYEEKRDDGRPGRGFLANEVNTIPGFTPISMYPRLWKESGLSYSALLNRLIDLSLERHSRRSSRTAKSLAAD</sequence>
<evidence type="ECO:0000313" key="18">
    <source>
        <dbReference type="EMBL" id="CAB4730202.1"/>
    </source>
</evidence>
<keyword evidence="13" id="KW-0573">Peptidoglycan synthesis</keyword>
<comment type="similarity">
    <text evidence="5">Belongs to the D-alanine--D-alanine ligase family.</text>
</comment>
<keyword evidence="15" id="KW-0961">Cell wall biogenesis/degradation</keyword>
<keyword evidence="11" id="KW-0460">Magnesium</keyword>
<evidence type="ECO:0000256" key="3">
    <source>
        <dbReference type="ARBA" id="ARBA00004496"/>
    </source>
</evidence>
<dbReference type="SUPFAM" id="SSF52440">
    <property type="entry name" value="PreATP-grasp domain"/>
    <property type="match status" value="1"/>
</dbReference>
<evidence type="ECO:0000313" key="21">
    <source>
        <dbReference type="EMBL" id="CAB5022459.1"/>
    </source>
</evidence>